<reference evidence="6 7" key="1">
    <citation type="journal article" date="2014" name="Int. J. Syst. Evol. Microbiol.">
        <title>Celeribacter indicus sp. nov., a polycyclic aromatic hydrocarbon-degrading bacterium from deep-sea sediment and reclassification of Huaishuia halophila as Celeribacter halophilus comb. nov.</title>
        <authorList>
            <person name="Lai Q."/>
            <person name="Cao J."/>
            <person name="Yuan J."/>
            <person name="Li F."/>
            <person name="Shao Z."/>
        </authorList>
    </citation>
    <scope>NUCLEOTIDE SEQUENCE [LARGE SCALE GENOMIC DNA]</scope>
    <source>
        <strain evidence="6">P73</strain>
    </source>
</reference>
<dbReference type="PROSITE" id="PS50931">
    <property type="entry name" value="HTH_LYSR"/>
    <property type="match status" value="1"/>
</dbReference>
<evidence type="ECO:0000256" key="1">
    <source>
        <dbReference type="ARBA" id="ARBA00009437"/>
    </source>
</evidence>
<name>A0A0B5DNM3_9RHOB</name>
<dbReference type="Gene3D" id="1.10.10.10">
    <property type="entry name" value="Winged helix-like DNA-binding domain superfamily/Winged helix DNA-binding domain"/>
    <property type="match status" value="1"/>
</dbReference>
<accession>A0A0B5DNM3</accession>
<feature type="domain" description="HTH lysR-type" evidence="5">
    <location>
        <begin position="6"/>
        <end position="63"/>
    </location>
</feature>
<dbReference type="InterPro" id="IPR005119">
    <property type="entry name" value="LysR_subst-bd"/>
</dbReference>
<dbReference type="HOGENOM" id="CLU_039613_0_0_5"/>
<keyword evidence="4" id="KW-0804">Transcription</keyword>
<evidence type="ECO:0000259" key="5">
    <source>
        <dbReference type="PROSITE" id="PS50931"/>
    </source>
</evidence>
<dbReference type="GO" id="GO:0000976">
    <property type="term" value="F:transcription cis-regulatory region binding"/>
    <property type="evidence" value="ECO:0007669"/>
    <property type="project" value="TreeGrafter"/>
</dbReference>
<organism evidence="6 7">
    <name type="scientific">Celeribacter indicus</name>
    <dbReference type="NCBI Taxonomy" id="1208324"/>
    <lineage>
        <taxon>Bacteria</taxon>
        <taxon>Pseudomonadati</taxon>
        <taxon>Pseudomonadota</taxon>
        <taxon>Alphaproteobacteria</taxon>
        <taxon>Rhodobacterales</taxon>
        <taxon>Roseobacteraceae</taxon>
        <taxon>Celeribacter</taxon>
    </lineage>
</organism>
<dbReference type="STRING" id="1208324.P73_0079"/>
<dbReference type="PRINTS" id="PR00039">
    <property type="entry name" value="HTHLYSR"/>
</dbReference>
<keyword evidence="3" id="KW-0238">DNA-binding</keyword>
<comment type="similarity">
    <text evidence="1">Belongs to the LysR transcriptional regulatory family.</text>
</comment>
<dbReference type="Pfam" id="PF00126">
    <property type="entry name" value="HTH_1"/>
    <property type="match status" value="1"/>
</dbReference>
<protein>
    <submittedName>
        <fullName evidence="6">Protein GbuR</fullName>
    </submittedName>
</protein>
<dbReference type="PANTHER" id="PTHR30126">
    <property type="entry name" value="HTH-TYPE TRANSCRIPTIONAL REGULATOR"/>
    <property type="match status" value="1"/>
</dbReference>
<dbReference type="RefSeq" id="WP_043867975.1">
    <property type="nucleotide sequence ID" value="NZ_CP004393.1"/>
</dbReference>
<dbReference type="OrthoDB" id="7506954at2"/>
<dbReference type="Pfam" id="PF03466">
    <property type="entry name" value="LysR_substrate"/>
    <property type="match status" value="1"/>
</dbReference>
<keyword evidence="7" id="KW-1185">Reference proteome</keyword>
<dbReference type="SUPFAM" id="SSF46785">
    <property type="entry name" value="Winged helix' DNA-binding domain"/>
    <property type="match status" value="1"/>
</dbReference>
<evidence type="ECO:0000256" key="3">
    <source>
        <dbReference type="ARBA" id="ARBA00023125"/>
    </source>
</evidence>
<dbReference type="Proteomes" id="UP000031521">
    <property type="component" value="Chromosome"/>
</dbReference>
<dbReference type="CDD" id="cd05466">
    <property type="entry name" value="PBP2_LTTR_substrate"/>
    <property type="match status" value="1"/>
</dbReference>
<dbReference type="InterPro" id="IPR000847">
    <property type="entry name" value="LysR_HTH_N"/>
</dbReference>
<dbReference type="EMBL" id="CP004393">
    <property type="protein sequence ID" value="AJE44794.1"/>
    <property type="molecule type" value="Genomic_DNA"/>
</dbReference>
<dbReference type="InterPro" id="IPR036388">
    <property type="entry name" value="WH-like_DNA-bd_sf"/>
</dbReference>
<dbReference type="SUPFAM" id="SSF53850">
    <property type="entry name" value="Periplasmic binding protein-like II"/>
    <property type="match status" value="1"/>
</dbReference>
<sequence>MQLSGTDIRLLRVFDAVVRHRGLAAAQAELNVSQSTISTQIAALEDRLGMTLCRRGRAGFQLTQNGEAVHAAVMRLLAATEEFVSETAALRGALSGTLRIGIVDHVVTDPNFRLSEAIAALENRATSVRFELAQGSPQELQARVREGSLHLGIGSFPHKVTGLDYAPLYTETNYLYCAQGHPLWSVPDGDLTPEFVATMRAVGRSYWRDDHWNNRDFPNSTAMAQGLEQQLVMILSGAFVGYMPDHSAARWVAAGRLKPLLPDRFIYRCTFEAISRPDAEASPLAQAMREELAKLYKGFAQKTGRL</sequence>
<dbReference type="InterPro" id="IPR036390">
    <property type="entry name" value="WH_DNA-bd_sf"/>
</dbReference>
<dbReference type="PANTHER" id="PTHR30126:SF98">
    <property type="entry name" value="HTH-TYPE TRANSCRIPTIONAL ACTIVATOR BAUR"/>
    <property type="match status" value="1"/>
</dbReference>
<evidence type="ECO:0000313" key="7">
    <source>
        <dbReference type="Proteomes" id="UP000031521"/>
    </source>
</evidence>
<gene>
    <name evidence="6" type="ORF">P73_0079</name>
</gene>
<dbReference type="Gene3D" id="3.40.190.10">
    <property type="entry name" value="Periplasmic binding protein-like II"/>
    <property type="match status" value="1"/>
</dbReference>
<dbReference type="GO" id="GO:0003700">
    <property type="term" value="F:DNA-binding transcription factor activity"/>
    <property type="evidence" value="ECO:0007669"/>
    <property type="project" value="InterPro"/>
</dbReference>
<evidence type="ECO:0000313" key="6">
    <source>
        <dbReference type="EMBL" id="AJE44794.1"/>
    </source>
</evidence>
<dbReference type="KEGG" id="cid:P73_0079"/>
<proteinExistence type="inferred from homology"/>
<keyword evidence="2" id="KW-0805">Transcription regulation</keyword>
<evidence type="ECO:0000256" key="2">
    <source>
        <dbReference type="ARBA" id="ARBA00023015"/>
    </source>
</evidence>
<dbReference type="AlphaFoldDB" id="A0A0B5DNM3"/>
<evidence type="ECO:0000256" key="4">
    <source>
        <dbReference type="ARBA" id="ARBA00023163"/>
    </source>
</evidence>